<protein>
    <submittedName>
        <fullName evidence="1">Uncharacterized protein</fullName>
    </submittedName>
</protein>
<accession>A0AAV4R6P9</accession>
<reference evidence="1 2" key="1">
    <citation type="submission" date="2021-06" db="EMBL/GenBank/DDBJ databases">
        <title>Caerostris darwini draft genome.</title>
        <authorList>
            <person name="Kono N."/>
            <person name="Arakawa K."/>
        </authorList>
    </citation>
    <scope>NUCLEOTIDE SEQUENCE [LARGE SCALE GENOMIC DNA]</scope>
</reference>
<dbReference type="AlphaFoldDB" id="A0AAV4R6P9"/>
<name>A0AAV4R6P9_9ARAC</name>
<organism evidence="1 2">
    <name type="scientific">Caerostris darwini</name>
    <dbReference type="NCBI Taxonomy" id="1538125"/>
    <lineage>
        <taxon>Eukaryota</taxon>
        <taxon>Metazoa</taxon>
        <taxon>Ecdysozoa</taxon>
        <taxon>Arthropoda</taxon>
        <taxon>Chelicerata</taxon>
        <taxon>Arachnida</taxon>
        <taxon>Araneae</taxon>
        <taxon>Araneomorphae</taxon>
        <taxon>Entelegynae</taxon>
        <taxon>Araneoidea</taxon>
        <taxon>Araneidae</taxon>
        <taxon>Caerostris</taxon>
    </lineage>
</organism>
<keyword evidence="2" id="KW-1185">Reference proteome</keyword>
<gene>
    <name evidence="1" type="ORF">CDAR_376611</name>
</gene>
<evidence type="ECO:0000313" key="2">
    <source>
        <dbReference type="Proteomes" id="UP001054837"/>
    </source>
</evidence>
<dbReference type="Proteomes" id="UP001054837">
    <property type="component" value="Unassembled WGS sequence"/>
</dbReference>
<comment type="caution">
    <text evidence="1">The sequence shown here is derived from an EMBL/GenBank/DDBJ whole genome shotgun (WGS) entry which is preliminary data.</text>
</comment>
<evidence type="ECO:0000313" key="1">
    <source>
        <dbReference type="EMBL" id="GIY17623.1"/>
    </source>
</evidence>
<proteinExistence type="predicted"/>
<sequence length="78" mass="8771">MVSVKPELAAGNRLSTFGKLKRLAAAAVAINSYIPNLSDIKHKLLDAFGHIFTIYSRYRDFPNMQKIKACLQNHLPQD</sequence>
<dbReference type="EMBL" id="BPLQ01005814">
    <property type="protein sequence ID" value="GIY17623.1"/>
    <property type="molecule type" value="Genomic_DNA"/>
</dbReference>